<dbReference type="EMBL" id="LR134516">
    <property type="protein sequence ID" value="VEJ21430.1"/>
    <property type="molecule type" value="Genomic_DNA"/>
</dbReference>
<dbReference type="AlphaFoldDB" id="A0A3S5BVS7"/>
<organism evidence="1 2">
    <name type="scientific">Neisseria animaloris</name>
    <dbReference type="NCBI Taxonomy" id="326522"/>
    <lineage>
        <taxon>Bacteria</taxon>
        <taxon>Pseudomonadati</taxon>
        <taxon>Pseudomonadota</taxon>
        <taxon>Betaproteobacteria</taxon>
        <taxon>Neisseriales</taxon>
        <taxon>Neisseriaceae</taxon>
        <taxon>Neisseria</taxon>
    </lineage>
</organism>
<reference evidence="1 2" key="1">
    <citation type="submission" date="2018-12" db="EMBL/GenBank/DDBJ databases">
        <authorList>
            <consortium name="Pathogen Informatics"/>
        </authorList>
    </citation>
    <scope>NUCLEOTIDE SEQUENCE [LARGE SCALE GENOMIC DNA]</scope>
    <source>
        <strain evidence="1 2">NCTC12227</strain>
    </source>
</reference>
<evidence type="ECO:0000313" key="2">
    <source>
        <dbReference type="Proteomes" id="UP000268229"/>
    </source>
</evidence>
<dbReference type="Proteomes" id="UP000268229">
    <property type="component" value="Chromosome"/>
</dbReference>
<accession>A0A3S5BVS7</accession>
<name>A0A3S5BVS7_9NEIS</name>
<keyword evidence="2" id="KW-1185">Reference proteome</keyword>
<protein>
    <submittedName>
        <fullName evidence="1">Uncharacterized protein</fullName>
    </submittedName>
</protein>
<evidence type="ECO:0000313" key="1">
    <source>
        <dbReference type="EMBL" id="VEJ21430.1"/>
    </source>
</evidence>
<proteinExistence type="predicted"/>
<gene>
    <name evidence="1" type="ORF">NCTC12227_01168</name>
</gene>
<dbReference type="KEGG" id="nani:NCTC12227_01168"/>
<sequence length="52" mass="5877">MIIGIRLNNIGVLPESVSGKTSEVLENTAIKQYIEWSFSVLLPYETKHRTSL</sequence>